<dbReference type="InterPro" id="IPR016130">
    <property type="entry name" value="Tyr_Pase_AS"/>
</dbReference>
<dbReference type="PANTHER" id="PTHR31126">
    <property type="entry name" value="TYROSINE-PROTEIN PHOSPHATASE"/>
    <property type="match status" value="1"/>
</dbReference>
<evidence type="ECO:0000259" key="2">
    <source>
        <dbReference type="PROSITE" id="PS50056"/>
    </source>
</evidence>
<comment type="caution">
    <text evidence="3">The sequence shown here is derived from an EMBL/GenBank/DDBJ whole genome shotgun (WGS) entry which is preliminary data.</text>
</comment>
<dbReference type="EMBL" id="JAJHNU010000001">
    <property type="protein sequence ID" value="MDN4119728.1"/>
    <property type="molecule type" value="Genomic_DNA"/>
</dbReference>
<dbReference type="Pfam" id="PF13350">
    <property type="entry name" value="Y_phosphatase3"/>
    <property type="match status" value="1"/>
</dbReference>
<evidence type="ECO:0000313" key="3">
    <source>
        <dbReference type="EMBL" id="MDN4119728.1"/>
    </source>
</evidence>
<dbReference type="Proteomes" id="UP001168613">
    <property type="component" value="Unassembled WGS sequence"/>
</dbReference>
<dbReference type="InterPro" id="IPR026893">
    <property type="entry name" value="Tyr/Ser_Pase_IphP-type"/>
</dbReference>
<feature type="domain" description="Tyrosine specific protein phosphatases" evidence="2">
    <location>
        <begin position="117"/>
        <end position="161"/>
    </location>
</feature>
<dbReference type="InterPro" id="IPR000387">
    <property type="entry name" value="Tyr_Pase_dom"/>
</dbReference>
<reference evidence="3" key="1">
    <citation type="submission" date="2021-11" db="EMBL/GenBank/DDBJ databases">
        <title>Draft genome sequence of Alcaligenes endophyticus type strain CCUG 75668T.</title>
        <authorList>
            <person name="Salva-Serra F."/>
            <person name="Duran R.E."/>
            <person name="Seeger M."/>
            <person name="Moore E.R.B."/>
            <person name="Jaen-Luchoro D."/>
        </authorList>
    </citation>
    <scope>NUCLEOTIDE SEQUENCE</scope>
    <source>
        <strain evidence="3">CCUG 75668</strain>
    </source>
</reference>
<dbReference type="PROSITE" id="PS50056">
    <property type="entry name" value="TYR_PHOSPHATASE_2"/>
    <property type="match status" value="1"/>
</dbReference>
<organism evidence="3 4">
    <name type="scientific">Alcaligenes endophyticus</name>
    <dbReference type="NCBI Taxonomy" id="1929088"/>
    <lineage>
        <taxon>Bacteria</taxon>
        <taxon>Pseudomonadati</taxon>
        <taxon>Pseudomonadota</taxon>
        <taxon>Betaproteobacteria</taxon>
        <taxon>Burkholderiales</taxon>
        <taxon>Alcaligenaceae</taxon>
        <taxon>Alcaligenes</taxon>
    </lineage>
</organism>
<dbReference type="Gene3D" id="3.90.190.10">
    <property type="entry name" value="Protein tyrosine phosphatase superfamily"/>
    <property type="match status" value="1"/>
</dbReference>
<keyword evidence="4" id="KW-1185">Reference proteome</keyword>
<dbReference type="InterPro" id="IPR029021">
    <property type="entry name" value="Prot-tyrosine_phosphatase-like"/>
</dbReference>
<comment type="similarity">
    <text evidence="1">Belongs to the protein-tyrosine phosphatase family.</text>
</comment>
<dbReference type="RefSeq" id="WP_266124643.1">
    <property type="nucleotide sequence ID" value="NZ_JAJHNU010000001.1"/>
</dbReference>
<gene>
    <name evidence="3" type="ORF">LMS43_00345</name>
</gene>
<dbReference type="PROSITE" id="PS00383">
    <property type="entry name" value="TYR_PHOSPHATASE_1"/>
    <property type="match status" value="1"/>
</dbReference>
<evidence type="ECO:0000313" key="4">
    <source>
        <dbReference type="Proteomes" id="UP001168613"/>
    </source>
</evidence>
<dbReference type="PANTHER" id="PTHR31126:SF1">
    <property type="entry name" value="TYROSINE SPECIFIC PROTEIN PHOSPHATASES DOMAIN-CONTAINING PROTEIN"/>
    <property type="match status" value="1"/>
</dbReference>
<name>A0ABT8EEL5_9BURK</name>
<protein>
    <submittedName>
        <fullName evidence="3">Tyrosine-protein phosphatase</fullName>
    </submittedName>
</protein>
<evidence type="ECO:0000256" key="1">
    <source>
        <dbReference type="ARBA" id="ARBA00009580"/>
    </source>
</evidence>
<proteinExistence type="inferred from homology"/>
<sequence>MSLFPPTQACPLLGASNFRDIGGYSTEHGPVMTGRVFRSDQIAELQAPDLAYLQELGVSHALDFRGAHERKRSPYQYEFLRHDLLSIEPTIVQDLGSIMQAEHGQLTAAQARLVMQKTYVEFVQNHSAQFARVFDQLLNTEQAVLMHCTAGKDRTGFAVALVHSALGVAPDDIMHDYMLSQKYFKRPNLDDNRGLSDEVLDVVWGVEPAFLNAAFTQITQQYGSTQQYLQQALGLDTARQEQLLARYIS</sequence>
<accession>A0ABT8EEL5</accession>
<dbReference type="SUPFAM" id="SSF52799">
    <property type="entry name" value="(Phosphotyrosine protein) phosphatases II"/>
    <property type="match status" value="1"/>
</dbReference>